<evidence type="ECO:0000259" key="2">
    <source>
        <dbReference type="Pfam" id="PF22037"/>
    </source>
</evidence>
<evidence type="ECO:0000313" key="3">
    <source>
        <dbReference type="EMBL" id="KAE8248605.1"/>
    </source>
</evidence>
<dbReference type="EMBL" id="LWDD02001377">
    <property type="protein sequence ID" value="KAE8248605.1"/>
    <property type="molecule type" value="Genomic_DNA"/>
</dbReference>
<feature type="region of interest" description="Disordered" evidence="1">
    <location>
        <begin position="51"/>
        <end position="122"/>
    </location>
</feature>
<comment type="caution">
    <text evidence="3">The sequence shown here is derived from an EMBL/GenBank/DDBJ whole genome shotgun (WGS) entry which is preliminary data.</text>
</comment>
<organism evidence="3 4">
    <name type="scientific">Tilletia caries</name>
    <name type="common">wheat bunt fungus</name>
    <dbReference type="NCBI Taxonomy" id="13290"/>
    <lineage>
        <taxon>Eukaryota</taxon>
        <taxon>Fungi</taxon>
        <taxon>Dikarya</taxon>
        <taxon>Basidiomycota</taxon>
        <taxon>Ustilaginomycotina</taxon>
        <taxon>Exobasidiomycetes</taxon>
        <taxon>Tilletiales</taxon>
        <taxon>Tilletiaceae</taxon>
        <taxon>Tilletia</taxon>
    </lineage>
</organism>
<dbReference type="Proteomes" id="UP000077671">
    <property type="component" value="Unassembled WGS sequence"/>
</dbReference>
<name>A0A8T8SUW7_9BASI</name>
<gene>
    <name evidence="3" type="ORF">A4X03_0g6737</name>
</gene>
<dbReference type="InterPro" id="IPR054179">
    <property type="entry name" value="PSD13_N"/>
</dbReference>
<proteinExistence type="predicted"/>
<feature type="compositionally biased region" description="Low complexity" evidence="1">
    <location>
        <begin position="93"/>
        <end position="110"/>
    </location>
</feature>
<evidence type="ECO:0000313" key="4">
    <source>
        <dbReference type="Proteomes" id="UP000077671"/>
    </source>
</evidence>
<dbReference type="AlphaFoldDB" id="A0A8T8SUW7"/>
<reference evidence="3" key="1">
    <citation type="submission" date="2016-04" db="EMBL/GenBank/DDBJ databases">
        <authorList>
            <person name="Nguyen H.D."/>
            <person name="Kesanakurti P."/>
            <person name="Cullis J."/>
            <person name="Levesque C.A."/>
            <person name="Hambleton S."/>
        </authorList>
    </citation>
    <scope>NUCLEOTIDE SEQUENCE</scope>
    <source>
        <strain evidence="3">DAOMC 238032</strain>
    </source>
</reference>
<reference evidence="3" key="2">
    <citation type="journal article" date="2019" name="IMA Fungus">
        <title>Genome sequencing and comparison of five Tilletia species to identify candidate genes for the detection of regulated species infecting wheat.</title>
        <authorList>
            <person name="Nguyen H.D.T."/>
            <person name="Sultana T."/>
            <person name="Kesanakurti P."/>
            <person name="Hambleton S."/>
        </authorList>
    </citation>
    <scope>NUCLEOTIDE SEQUENCE</scope>
    <source>
        <strain evidence="3">DAOMC 238032</strain>
    </source>
</reference>
<protein>
    <recommendedName>
        <fullName evidence="2">PSD13 N-terminal domain-containing protein</fullName>
    </recommendedName>
</protein>
<dbReference type="Pfam" id="PF22037">
    <property type="entry name" value="PSD13_N"/>
    <property type="match status" value="1"/>
</dbReference>
<feature type="domain" description="PSD13 N-terminal" evidence="2">
    <location>
        <begin position="160"/>
        <end position="193"/>
    </location>
</feature>
<accession>A0A8T8SUW7</accession>
<feature type="compositionally biased region" description="Low complexity" evidence="1">
    <location>
        <begin position="151"/>
        <end position="168"/>
    </location>
</feature>
<feature type="compositionally biased region" description="Basic and acidic residues" evidence="1">
    <location>
        <begin position="59"/>
        <end position="68"/>
    </location>
</feature>
<sequence>MGKSFVTPAQPLLSWGVITFTRCHDQDVRAFGDQLSVTLGKLGIKSRPRVYAHAHGRQGGHEGQRRLESSSSSTAMRSTPTLRPPSVSMLCQTSTRTSPSSSPTVSASSPSRPPVLSTVSSTQIPEPAQAHAFFDDAVVSKTAPEEKSAESKAAQSTVTSTTTTTTSVQRAHDLSISALFGDTIYTFGELLLHLQSTRLAL</sequence>
<evidence type="ECO:0000256" key="1">
    <source>
        <dbReference type="SAM" id="MobiDB-lite"/>
    </source>
</evidence>
<feature type="region of interest" description="Disordered" evidence="1">
    <location>
        <begin position="141"/>
        <end position="168"/>
    </location>
</feature>